<accession>A0ABR2MXI6</accession>
<keyword evidence="2" id="KW-1185">Reference proteome</keyword>
<reference evidence="1 2" key="1">
    <citation type="journal article" date="2022" name="Nat. Plants">
        <title>Genomes of leafy and leafless Platanthera orchids illuminate the evolution of mycoheterotrophy.</title>
        <authorList>
            <person name="Li M.H."/>
            <person name="Liu K.W."/>
            <person name="Li Z."/>
            <person name="Lu H.C."/>
            <person name="Ye Q.L."/>
            <person name="Zhang D."/>
            <person name="Wang J.Y."/>
            <person name="Li Y.F."/>
            <person name="Zhong Z.M."/>
            <person name="Liu X."/>
            <person name="Yu X."/>
            <person name="Liu D.K."/>
            <person name="Tu X.D."/>
            <person name="Liu B."/>
            <person name="Hao Y."/>
            <person name="Liao X.Y."/>
            <person name="Jiang Y.T."/>
            <person name="Sun W.H."/>
            <person name="Chen J."/>
            <person name="Chen Y.Q."/>
            <person name="Ai Y."/>
            <person name="Zhai J.W."/>
            <person name="Wu S.S."/>
            <person name="Zhou Z."/>
            <person name="Hsiao Y.Y."/>
            <person name="Wu W.L."/>
            <person name="Chen Y.Y."/>
            <person name="Lin Y.F."/>
            <person name="Hsu J.L."/>
            <person name="Li C.Y."/>
            <person name="Wang Z.W."/>
            <person name="Zhao X."/>
            <person name="Zhong W.Y."/>
            <person name="Ma X.K."/>
            <person name="Ma L."/>
            <person name="Huang J."/>
            <person name="Chen G.Z."/>
            <person name="Huang M.Z."/>
            <person name="Huang L."/>
            <person name="Peng D.H."/>
            <person name="Luo Y.B."/>
            <person name="Zou S.Q."/>
            <person name="Chen S.P."/>
            <person name="Lan S."/>
            <person name="Tsai W.C."/>
            <person name="Van de Peer Y."/>
            <person name="Liu Z.J."/>
        </authorList>
    </citation>
    <scope>NUCLEOTIDE SEQUENCE [LARGE SCALE GENOMIC DNA]</scope>
    <source>
        <strain evidence="1">Lor288</strain>
    </source>
</reference>
<gene>
    <name evidence="1" type="ORF">KSP40_PGU003885</name>
</gene>
<organism evidence="1 2">
    <name type="scientific">Platanthera guangdongensis</name>
    <dbReference type="NCBI Taxonomy" id="2320717"/>
    <lineage>
        <taxon>Eukaryota</taxon>
        <taxon>Viridiplantae</taxon>
        <taxon>Streptophyta</taxon>
        <taxon>Embryophyta</taxon>
        <taxon>Tracheophyta</taxon>
        <taxon>Spermatophyta</taxon>
        <taxon>Magnoliopsida</taxon>
        <taxon>Liliopsida</taxon>
        <taxon>Asparagales</taxon>
        <taxon>Orchidaceae</taxon>
        <taxon>Orchidoideae</taxon>
        <taxon>Orchideae</taxon>
        <taxon>Orchidinae</taxon>
        <taxon>Platanthera</taxon>
    </lineage>
</organism>
<dbReference type="EMBL" id="JBBWWR010000003">
    <property type="protein sequence ID" value="KAK8968922.1"/>
    <property type="molecule type" value="Genomic_DNA"/>
</dbReference>
<comment type="caution">
    <text evidence="1">The sequence shown here is derived from an EMBL/GenBank/DDBJ whole genome shotgun (WGS) entry which is preliminary data.</text>
</comment>
<protein>
    <submittedName>
        <fullName evidence="1">Uncharacterized protein</fullName>
    </submittedName>
</protein>
<sequence length="89" mass="10197">MSSYSLSKQRDIVIATMTFHNYIRRHPSRSDTYFCACDEDEQFIYPAGLQRRTGQINETSSGDHVRGIRVGVNEMVALRESIADQLLRS</sequence>
<dbReference type="Proteomes" id="UP001412067">
    <property type="component" value="Unassembled WGS sequence"/>
</dbReference>
<evidence type="ECO:0000313" key="1">
    <source>
        <dbReference type="EMBL" id="KAK8968922.1"/>
    </source>
</evidence>
<evidence type="ECO:0000313" key="2">
    <source>
        <dbReference type="Proteomes" id="UP001412067"/>
    </source>
</evidence>
<proteinExistence type="predicted"/>
<name>A0ABR2MXI6_9ASPA</name>